<accession>A0ABS7TMY2</accession>
<dbReference type="Gene3D" id="3.50.50.60">
    <property type="entry name" value="FAD/NAD(P)-binding domain"/>
    <property type="match status" value="1"/>
</dbReference>
<dbReference type="InterPro" id="IPR013785">
    <property type="entry name" value="Aldolase_TIM"/>
</dbReference>
<dbReference type="NCBIfam" id="NF006101">
    <property type="entry name" value="PRK08255.1"/>
    <property type="match status" value="1"/>
</dbReference>
<evidence type="ECO:0000259" key="2">
    <source>
        <dbReference type="Pfam" id="PF01494"/>
    </source>
</evidence>
<dbReference type="Pfam" id="PF01494">
    <property type="entry name" value="FAD_binding_3"/>
    <property type="match status" value="1"/>
</dbReference>
<evidence type="ECO:0000313" key="4">
    <source>
        <dbReference type="Proteomes" id="UP001139031"/>
    </source>
</evidence>
<dbReference type="Proteomes" id="UP001139031">
    <property type="component" value="Unassembled WGS sequence"/>
</dbReference>
<dbReference type="InterPro" id="IPR001155">
    <property type="entry name" value="OxRdtase_FMN_N"/>
</dbReference>
<dbReference type="CDD" id="cd02932">
    <property type="entry name" value="OYE_YqiM_FMN"/>
    <property type="match status" value="1"/>
</dbReference>
<evidence type="ECO:0000313" key="3">
    <source>
        <dbReference type="EMBL" id="MBZ5709593.1"/>
    </source>
</evidence>
<organism evidence="3 4">
    <name type="scientific">Nannocystis pusilla</name>
    <dbReference type="NCBI Taxonomy" id="889268"/>
    <lineage>
        <taxon>Bacteria</taxon>
        <taxon>Pseudomonadati</taxon>
        <taxon>Myxococcota</taxon>
        <taxon>Polyangia</taxon>
        <taxon>Nannocystales</taxon>
        <taxon>Nannocystaceae</taxon>
        <taxon>Nannocystis</taxon>
    </lineage>
</organism>
<dbReference type="SUPFAM" id="SSF51395">
    <property type="entry name" value="FMN-linked oxidoreductases"/>
    <property type="match status" value="1"/>
</dbReference>
<dbReference type="PANTHER" id="PTHR43303:SF3">
    <property type="entry name" value="BLR3436 PROTEIN"/>
    <property type="match status" value="1"/>
</dbReference>
<feature type="domain" description="NADH:flavin oxidoreductase/NADH oxidase N-terminal" evidence="1">
    <location>
        <begin position="391"/>
        <end position="725"/>
    </location>
</feature>
<dbReference type="Pfam" id="PF00724">
    <property type="entry name" value="Oxidored_FMN"/>
    <property type="match status" value="1"/>
</dbReference>
<sequence length="747" mass="81821">MKIAVLGGGPAGLYFSVLVKKARPDCEVVVVERNRRRDTFGWGVVFSDGTLGNFRRADPETYAAITGSFIHWDDIDTCFKGQVVRSGGHGFCGIARVRLLEILQDRALGLGVAIEFETEHEGLQSPATRGADLVVAADGINSKVRGQLAEVFAPTIAEGKAKYIWLGTTKKLTAFTFYVRENHHGLFVVHAYPFDRETSTFIVETDAETWRRAGLDAMSTEESVAYCERLFAEELGGHRLMSNKSSWLSFREVKCARWWSGNVVLIGDAAHTAHFSIGSGTKLAMEDSIALCEALQRESSVPAALQAYHEARWLEVAKLQRAAKVSQTWFEEVRRYKHLDPQQFVLSMMTRSKRVTYENLRVRDRAYVGGLDRWFAGQNGCEAHEPAPPPMFTPLRLRELTLQNRVVVSAMCQYSAADGLPGEWHLVHLGGCAVGGAGLVMTEMTNVAPEGRITPGCTGIWSPAHAAAWRRVVDFVHAHSTAKIGIQLGHAGRKGSAAHPWEGADTGLQEGGWELLGPSPVAYAPGFAVPKAMTPADMAAVVEQFRGAAQLAEEAGFDLVEVHMAHGYLLASFISPLTNLRRDEYGGSLANRMRFPLQVLDAVRAAVPAHKPVSVRISATDWIPDGLDEEDAVEIARMLKAHGCDLVDVSAGQTTPESRPEIYGRMFQTHLSDRIRHEAGVTTMAVGAIQDWDQVNTIIASGRADLCALARPHLLDPHFTLRAAAEQSYRGPGVTWPPQYLAARPRG</sequence>
<dbReference type="InterPro" id="IPR044152">
    <property type="entry name" value="YqjM-like"/>
</dbReference>
<reference evidence="3" key="1">
    <citation type="submission" date="2021-08" db="EMBL/GenBank/DDBJ databases">
        <authorList>
            <person name="Stevens D.C."/>
        </authorList>
    </citation>
    <scope>NUCLEOTIDE SEQUENCE</scope>
    <source>
        <strain evidence="3">DSM 53165</strain>
    </source>
</reference>
<gene>
    <name evidence="3" type="ORF">K7C98_10000</name>
</gene>
<dbReference type="EMBL" id="JAIRAU010000008">
    <property type="protein sequence ID" value="MBZ5709593.1"/>
    <property type="molecule type" value="Genomic_DNA"/>
</dbReference>
<feature type="domain" description="FAD-binding" evidence="2">
    <location>
        <begin position="2"/>
        <end position="318"/>
    </location>
</feature>
<dbReference type="Gene3D" id="3.20.20.70">
    <property type="entry name" value="Aldolase class I"/>
    <property type="match status" value="1"/>
</dbReference>
<dbReference type="InterPro" id="IPR002938">
    <property type="entry name" value="FAD-bd"/>
</dbReference>
<comment type="caution">
    <text evidence="3">The sequence shown here is derived from an EMBL/GenBank/DDBJ whole genome shotgun (WGS) entry which is preliminary data.</text>
</comment>
<dbReference type="PRINTS" id="PR00420">
    <property type="entry name" value="RNGMNOXGNASE"/>
</dbReference>
<dbReference type="InterPro" id="IPR036188">
    <property type="entry name" value="FAD/NAD-bd_sf"/>
</dbReference>
<keyword evidence="4" id="KW-1185">Reference proteome</keyword>
<proteinExistence type="predicted"/>
<name>A0ABS7TMY2_9BACT</name>
<protein>
    <submittedName>
        <fullName evidence="3">Bifunctional salicylyl-CoA 5-hydroxylase/oxidoreductase</fullName>
    </submittedName>
</protein>
<dbReference type="SUPFAM" id="SSF51905">
    <property type="entry name" value="FAD/NAD(P)-binding domain"/>
    <property type="match status" value="1"/>
</dbReference>
<evidence type="ECO:0000259" key="1">
    <source>
        <dbReference type="Pfam" id="PF00724"/>
    </source>
</evidence>
<dbReference type="RefSeq" id="WP_224191371.1">
    <property type="nucleotide sequence ID" value="NZ_JAIRAU010000008.1"/>
</dbReference>
<dbReference type="Gene3D" id="3.30.9.20">
    <property type="match status" value="1"/>
</dbReference>
<dbReference type="PANTHER" id="PTHR43303">
    <property type="entry name" value="NADPH DEHYDROGENASE C23G7.10C-RELATED"/>
    <property type="match status" value="1"/>
</dbReference>